<dbReference type="InterPro" id="IPR006949">
    <property type="entry name" value="Barrel_Baseplate_J-like"/>
</dbReference>
<evidence type="ECO:0000313" key="3">
    <source>
        <dbReference type="Proteomes" id="UP000321126"/>
    </source>
</evidence>
<reference evidence="2 3" key="1">
    <citation type="submission" date="2019-07" db="EMBL/GenBank/DDBJ databases">
        <title>Serratia strains were isolated from fresh produce.</title>
        <authorList>
            <person name="Cho G.-S."/>
            <person name="Stein M."/>
            <person name="Lee W."/>
            <person name="Suh S.H."/>
            <person name="Franz C.M.A.P."/>
        </authorList>
    </citation>
    <scope>NUCLEOTIDE SEQUENCE [LARGE SCALE GENOMIC DNA]</scope>
    <source>
        <strain evidence="2 3">S16</strain>
    </source>
</reference>
<evidence type="ECO:0000259" key="1">
    <source>
        <dbReference type="Pfam" id="PF04865"/>
    </source>
</evidence>
<proteinExistence type="predicted"/>
<dbReference type="PANTHER" id="PTHR37829">
    <property type="entry name" value="PHAGE-LIKE ELEMENT PBSX PROTEIN XKDT"/>
    <property type="match status" value="1"/>
</dbReference>
<dbReference type="InterPro" id="IPR052399">
    <property type="entry name" value="Phage_Baseplate_Assmbl_Protein"/>
</dbReference>
<gene>
    <name evidence="2" type="ORF">FOT62_16460</name>
</gene>
<dbReference type="RefSeq" id="WP_060433220.1">
    <property type="nucleotide sequence ID" value="NZ_FCKN01000001.1"/>
</dbReference>
<comment type="caution">
    <text evidence="2">The sequence shown here is derived from an EMBL/GenBank/DDBJ whole genome shotgun (WGS) entry which is preliminary data.</text>
</comment>
<name>A0A5C7C9D3_SERMA</name>
<dbReference type="EMBL" id="VOUQ01000008">
    <property type="protein sequence ID" value="TXE32347.1"/>
    <property type="molecule type" value="Genomic_DNA"/>
</dbReference>
<protein>
    <recommendedName>
        <fullName evidence="1">Baseplate protein J-like barrel domain-containing protein</fullName>
    </recommendedName>
</protein>
<dbReference type="AlphaFoldDB" id="A0A5C7C9D3"/>
<dbReference type="Pfam" id="PF04865">
    <property type="entry name" value="Baseplate_J"/>
    <property type="match status" value="1"/>
</dbReference>
<evidence type="ECO:0000313" key="2">
    <source>
        <dbReference type="EMBL" id="TXE32347.1"/>
    </source>
</evidence>
<accession>A0A5C7C9D3</accession>
<feature type="domain" description="Baseplate protein J-like barrel" evidence="1">
    <location>
        <begin position="106"/>
        <end position="193"/>
    </location>
</feature>
<organism evidence="2 3">
    <name type="scientific">Serratia marcescens</name>
    <dbReference type="NCBI Taxonomy" id="615"/>
    <lineage>
        <taxon>Bacteria</taxon>
        <taxon>Pseudomonadati</taxon>
        <taxon>Pseudomonadota</taxon>
        <taxon>Gammaproteobacteria</taxon>
        <taxon>Enterobacterales</taxon>
        <taxon>Yersiniaceae</taxon>
        <taxon>Serratia</taxon>
    </lineage>
</organism>
<dbReference type="PANTHER" id="PTHR37829:SF3">
    <property type="entry name" value="PROTEIN JAYE-RELATED"/>
    <property type="match status" value="1"/>
</dbReference>
<dbReference type="Proteomes" id="UP000321126">
    <property type="component" value="Unassembled WGS sequence"/>
</dbReference>
<sequence length="394" mass="43478">MTNKPTVDFEAALRAGGMPTTEAEVKAEFQKVVDAEGLITNTSKMSPFWRLITAIVTKPVIWLKDILVNVVMANMYLATASGAYLDLFAWAVNLSRKDPTFTQGAITFFKADPTLLITIPAGTVIQTERIDDKVYRVMTVAEVVIPAGTASQAIAVKAEQSGTAYNLAPGYFRILPTDIPGIARVENLDDWLTQPGADRESDDELRDRCRNQYNLVGSYHIDAVYRSMIASVAGLSTDRVYFEHDAPRGPGTANAYLLLDTGIPADSFIAAVNDHIMVQGYHGHGDDMRCFAMPETQHDLTITAYMFATLNLSDEEQADLKQDIENFVRCAFRDNATYTVTKTWPHSRFSFSRLAEELHLQFSALESVTFSLDDIISGLSIPRLASLNVVLTNG</sequence>